<dbReference type="InterPro" id="IPR000485">
    <property type="entry name" value="AsnC-type_HTH_dom"/>
</dbReference>
<evidence type="ECO:0000256" key="3">
    <source>
        <dbReference type="ARBA" id="ARBA00023163"/>
    </source>
</evidence>
<dbReference type="Gene3D" id="1.20.120.530">
    <property type="entry name" value="GntR ligand-binding domain-like"/>
    <property type="match status" value="1"/>
</dbReference>
<dbReference type="PANTHER" id="PTHR43537">
    <property type="entry name" value="TRANSCRIPTIONAL REGULATOR, GNTR FAMILY"/>
    <property type="match status" value="1"/>
</dbReference>
<evidence type="ECO:0000313" key="5">
    <source>
        <dbReference type="EMBL" id="TFB82310.1"/>
    </source>
</evidence>
<dbReference type="Proteomes" id="UP000298252">
    <property type="component" value="Unassembled WGS sequence"/>
</dbReference>
<dbReference type="InterPro" id="IPR008920">
    <property type="entry name" value="TF_FadR/GntR_C"/>
</dbReference>
<name>A0ABY2I7B2_9MICO</name>
<accession>A0ABY2I7B2</accession>
<evidence type="ECO:0000259" key="4">
    <source>
        <dbReference type="PROSITE" id="PS50949"/>
    </source>
</evidence>
<dbReference type="Gene3D" id="1.10.10.10">
    <property type="entry name" value="Winged helix-like DNA-binding domain superfamily/Winged helix DNA-binding domain"/>
    <property type="match status" value="1"/>
</dbReference>
<reference evidence="5 6" key="1">
    <citation type="submission" date="2019-03" db="EMBL/GenBank/DDBJ databases">
        <title>Genomics of glacier-inhabiting Cryobacterium strains.</title>
        <authorList>
            <person name="Liu Q."/>
            <person name="Xin Y.-H."/>
        </authorList>
    </citation>
    <scope>NUCLEOTIDE SEQUENCE [LARGE SCALE GENOMIC DNA]</scope>
    <source>
        <strain evidence="5 6">Hh8</strain>
    </source>
</reference>
<sequence length="234" mass="25520">MKSQRGKSVTINHSIPDDVVEQPVPYSEQTARIVRRAILAGNYAPGERLSEVELSKQLGISRSPIREGLRKLADEGLVVIHPGRGAFVAGFDLTEIRQLMEFRQALDVMAAGLAAERASEAQLREMQAALDAGTVAHRGTNGISPPWSTDFHLLVLQAASNPKIFDRGMEVHTQLHLVRFRSGSAVGSAETVHSEHQAILDAIRSGNAMDAEAAMRRHVAQAYDRIAHVVQHGE</sequence>
<evidence type="ECO:0000256" key="1">
    <source>
        <dbReference type="ARBA" id="ARBA00023015"/>
    </source>
</evidence>
<dbReference type="CDD" id="cd07377">
    <property type="entry name" value="WHTH_GntR"/>
    <property type="match status" value="1"/>
</dbReference>
<gene>
    <name evidence="5" type="ORF">E3O21_01255</name>
</gene>
<organism evidence="5 6">
    <name type="scientific">Cryobacterium flavum</name>
    <dbReference type="NCBI Taxonomy" id="1424659"/>
    <lineage>
        <taxon>Bacteria</taxon>
        <taxon>Bacillati</taxon>
        <taxon>Actinomycetota</taxon>
        <taxon>Actinomycetes</taxon>
        <taxon>Micrococcales</taxon>
        <taxon>Microbacteriaceae</taxon>
        <taxon>Cryobacterium</taxon>
    </lineage>
</organism>
<dbReference type="InterPro" id="IPR036390">
    <property type="entry name" value="WH_DNA-bd_sf"/>
</dbReference>
<protein>
    <submittedName>
        <fullName evidence="5">GntR family transcriptional regulator</fullName>
    </submittedName>
</protein>
<dbReference type="InterPro" id="IPR000524">
    <property type="entry name" value="Tscrpt_reg_HTH_GntR"/>
</dbReference>
<dbReference type="PRINTS" id="PR00033">
    <property type="entry name" value="HTHASNC"/>
</dbReference>
<evidence type="ECO:0000256" key="2">
    <source>
        <dbReference type="ARBA" id="ARBA00023125"/>
    </source>
</evidence>
<keyword evidence="3" id="KW-0804">Transcription</keyword>
<keyword evidence="6" id="KW-1185">Reference proteome</keyword>
<dbReference type="InterPro" id="IPR011711">
    <property type="entry name" value="GntR_C"/>
</dbReference>
<dbReference type="Pfam" id="PF07729">
    <property type="entry name" value="FCD"/>
    <property type="match status" value="1"/>
</dbReference>
<keyword evidence="2" id="KW-0238">DNA-binding</keyword>
<dbReference type="SMART" id="SM00895">
    <property type="entry name" value="FCD"/>
    <property type="match status" value="1"/>
</dbReference>
<proteinExistence type="predicted"/>
<dbReference type="SMART" id="SM00345">
    <property type="entry name" value="HTH_GNTR"/>
    <property type="match status" value="1"/>
</dbReference>
<dbReference type="EMBL" id="SOFD01000002">
    <property type="protein sequence ID" value="TFB82310.1"/>
    <property type="molecule type" value="Genomic_DNA"/>
</dbReference>
<keyword evidence="1" id="KW-0805">Transcription regulation</keyword>
<dbReference type="PROSITE" id="PS50949">
    <property type="entry name" value="HTH_GNTR"/>
    <property type="match status" value="1"/>
</dbReference>
<dbReference type="SUPFAM" id="SSF46785">
    <property type="entry name" value="Winged helix' DNA-binding domain"/>
    <property type="match status" value="1"/>
</dbReference>
<dbReference type="PRINTS" id="PR00035">
    <property type="entry name" value="HTHGNTR"/>
</dbReference>
<evidence type="ECO:0000313" key="6">
    <source>
        <dbReference type="Proteomes" id="UP000298252"/>
    </source>
</evidence>
<dbReference type="SUPFAM" id="SSF48008">
    <property type="entry name" value="GntR ligand-binding domain-like"/>
    <property type="match status" value="1"/>
</dbReference>
<feature type="domain" description="HTH gntR-type" evidence="4">
    <location>
        <begin position="24"/>
        <end position="91"/>
    </location>
</feature>
<dbReference type="InterPro" id="IPR036388">
    <property type="entry name" value="WH-like_DNA-bd_sf"/>
</dbReference>
<dbReference type="PANTHER" id="PTHR43537:SF51">
    <property type="entry name" value="HTH-TYPE TRANSCRIPTIONAL REGULATOR LGOR-RELATED"/>
    <property type="match status" value="1"/>
</dbReference>
<dbReference type="Pfam" id="PF00392">
    <property type="entry name" value="GntR"/>
    <property type="match status" value="1"/>
</dbReference>
<comment type="caution">
    <text evidence="5">The sequence shown here is derived from an EMBL/GenBank/DDBJ whole genome shotgun (WGS) entry which is preliminary data.</text>
</comment>